<accession>A0AAD1TBV3</accession>
<evidence type="ECO:0000313" key="2">
    <source>
        <dbReference type="Proteomes" id="UP001295444"/>
    </source>
</evidence>
<protein>
    <submittedName>
        <fullName evidence="1">Uncharacterized protein</fullName>
    </submittedName>
</protein>
<dbReference type="EMBL" id="OW240922">
    <property type="protein sequence ID" value="CAH2321529.1"/>
    <property type="molecule type" value="Genomic_DNA"/>
</dbReference>
<dbReference type="AlphaFoldDB" id="A0AAD1TBV3"/>
<sequence length="110" mass="12859">MSSMYDDPHRQDIAQTAIRALRQGLGPDFKCYPKDTWWNEIGLINLCRLDLSEPLNDNFAHLDIPESLEKAFQLDRRLRERHHEKVTLLSALKNTCYSFRVPATSFHKSD</sequence>
<dbReference type="Proteomes" id="UP001295444">
    <property type="component" value="Chromosome 11"/>
</dbReference>
<evidence type="ECO:0000313" key="1">
    <source>
        <dbReference type="EMBL" id="CAH2321529.1"/>
    </source>
</evidence>
<reference evidence="1" key="1">
    <citation type="submission" date="2022-03" db="EMBL/GenBank/DDBJ databases">
        <authorList>
            <person name="Alioto T."/>
            <person name="Alioto T."/>
            <person name="Gomez Garrido J."/>
        </authorList>
    </citation>
    <scope>NUCLEOTIDE SEQUENCE</scope>
</reference>
<gene>
    <name evidence="1" type="ORF">PECUL_23A020799</name>
</gene>
<keyword evidence="2" id="KW-1185">Reference proteome</keyword>
<proteinExistence type="predicted"/>
<name>A0AAD1TBV3_PELCU</name>
<organism evidence="1 2">
    <name type="scientific">Pelobates cultripes</name>
    <name type="common">Western spadefoot toad</name>
    <dbReference type="NCBI Taxonomy" id="61616"/>
    <lineage>
        <taxon>Eukaryota</taxon>
        <taxon>Metazoa</taxon>
        <taxon>Chordata</taxon>
        <taxon>Craniata</taxon>
        <taxon>Vertebrata</taxon>
        <taxon>Euteleostomi</taxon>
        <taxon>Amphibia</taxon>
        <taxon>Batrachia</taxon>
        <taxon>Anura</taxon>
        <taxon>Pelobatoidea</taxon>
        <taxon>Pelobatidae</taxon>
        <taxon>Pelobates</taxon>
    </lineage>
</organism>